<reference evidence="1" key="1">
    <citation type="submission" date="2023-07" db="EMBL/GenBank/DDBJ databases">
        <title>Black Yeasts Isolated from many extreme environments.</title>
        <authorList>
            <person name="Coleine C."/>
            <person name="Stajich J.E."/>
            <person name="Selbmann L."/>
        </authorList>
    </citation>
    <scope>NUCLEOTIDE SEQUENCE</scope>
    <source>
        <strain evidence="1">CCFEE 5714</strain>
    </source>
</reference>
<accession>A0ACC3MVC2</accession>
<organism evidence="1 2">
    <name type="scientific">Vermiconidia calcicola</name>
    <dbReference type="NCBI Taxonomy" id="1690605"/>
    <lineage>
        <taxon>Eukaryota</taxon>
        <taxon>Fungi</taxon>
        <taxon>Dikarya</taxon>
        <taxon>Ascomycota</taxon>
        <taxon>Pezizomycotina</taxon>
        <taxon>Dothideomycetes</taxon>
        <taxon>Dothideomycetidae</taxon>
        <taxon>Mycosphaerellales</taxon>
        <taxon>Extremaceae</taxon>
        <taxon>Vermiconidia</taxon>
    </lineage>
</organism>
<sequence>MLQPSIARNPLALRKLLELCMQTGKFPLNHFLNCKLNRMKLRSGKTTKPFDGRQRTRGPRLATFDTPVANARPSAGTGRQRRPETRANKANRITKWPRDIKHTEPRGLQNPSIMCYRNALLQCLLHLPAFCGHLRAVHQECPLPVEECAVCALQELEQKYWGDRTSADFPREPDERGGAIATFDEAFSSCCPEGNQYYEMATGWRQEDPHEFLLFLHSELSAVEHHKSNRLDRLFMFKQVARWTCEHCNADCHAKNDNACMELGVQKPKQTVSLMDLIRRYHTDSRDWYCTEPGCEAERQLRREAGMDEEEIKRRKKLLMDFKISQAPEVLCIELKRSGFGGTNKKIKDDIPYDEELDMTEFTEDESELKYRLFSVVAHSGPSPKSGHHIAAVRKREKGFQTISDLDREELETPDFYELRYPSFEKRTFDPVLLFYSRTA</sequence>
<gene>
    <name evidence="1" type="ORF">LTR37_014062</name>
</gene>
<dbReference type="Proteomes" id="UP001281147">
    <property type="component" value="Unassembled WGS sequence"/>
</dbReference>
<comment type="caution">
    <text evidence="1">The sequence shown here is derived from an EMBL/GenBank/DDBJ whole genome shotgun (WGS) entry which is preliminary data.</text>
</comment>
<proteinExistence type="predicted"/>
<evidence type="ECO:0000313" key="2">
    <source>
        <dbReference type="Proteomes" id="UP001281147"/>
    </source>
</evidence>
<evidence type="ECO:0000313" key="1">
    <source>
        <dbReference type="EMBL" id="KAK3704087.1"/>
    </source>
</evidence>
<protein>
    <submittedName>
        <fullName evidence="1">Uncharacterized protein</fullName>
    </submittedName>
</protein>
<keyword evidence="2" id="KW-1185">Reference proteome</keyword>
<dbReference type="EMBL" id="JAUTXU010000143">
    <property type="protein sequence ID" value="KAK3704087.1"/>
    <property type="molecule type" value="Genomic_DNA"/>
</dbReference>
<name>A0ACC3MVC2_9PEZI</name>